<dbReference type="PANTHER" id="PTHR40037">
    <property type="entry name" value="PHOSPHOESTERASE YJCG-RELATED"/>
    <property type="match status" value="1"/>
</dbReference>
<dbReference type="Proteomes" id="UP000470771">
    <property type="component" value="Unassembled WGS sequence"/>
</dbReference>
<organism evidence="1 2">
    <name type="scientific">Acidiluteibacter ferrifornacis</name>
    <dbReference type="NCBI Taxonomy" id="2692424"/>
    <lineage>
        <taxon>Bacteria</taxon>
        <taxon>Pseudomonadati</taxon>
        <taxon>Bacteroidota</taxon>
        <taxon>Flavobacteriia</taxon>
        <taxon>Flavobacteriales</taxon>
        <taxon>Cryomorphaceae</taxon>
        <taxon>Acidiluteibacter</taxon>
    </lineage>
</organism>
<keyword evidence="2" id="KW-1185">Reference proteome</keyword>
<sequence length="184" mass="21362">MKSPYILLFLPPKEITTRIHEIQSAINEVYPTVKIGSLPPHITILPSFKTDERGIQTFIKELESYLSQLRSATIEIETTGFIALPNTNLSIDIVKNEALEELRRGLKLWLIGLKITPQKREKYFYAPHITIRNKFTRKSHFKALTNLYSKEEFQATMLLDELVLFEKKESGWEERAKFPIKNVG</sequence>
<name>A0A6N9NEQ4_9FLAO</name>
<accession>A0A6N9NEQ4</accession>
<reference evidence="1 2" key="1">
    <citation type="submission" date="2019-12" db="EMBL/GenBank/DDBJ databases">
        <authorList>
            <person name="Zhao J."/>
        </authorList>
    </citation>
    <scope>NUCLEOTIDE SEQUENCE [LARGE SCALE GENOMIC DNA]</scope>
    <source>
        <strain evidence="1 2">S-15</strain>
    </source>
</reference>
<protein>
    <recommendedName>
        <fullName evidence="3">2'-5' RNA ligase</fullName>
    </recommendedName>
</protein>
<evidence type="ECO:0008006" key="3">
    <source>
        <dbReference type="Google" id="ProtNLM"/>
    </source>
</evidence>
<dbReference type="InterPro" id="IPR009097">
    <property type="entry name" value="Cyclic_Pdiesterase"/>
</dbReference>
<dbReference type="Gene3D" id="3.90.1140.10">
    <property type="entry name" value="Cyclic phosphodiesterase"/>
    <property type="match status" value="1"/>
</dbReference>
<dbReference type="SUPFAM" id="SSF55144">
    <property type="entry name" value="LigT-like"/>
    <property type="match status" value="1"/>
</dbReference>
<evidence type="ECO:0000313" key="2">
    <source>
        <dbReference type="Proteomes" id="UP000470771"/>
    </source>
</evidence>
<dbReference type="AlphaFoldDB" id="A0A6N9NEQ4"/>
<gene>
    <name evidence="1" type="ORF">GQN54_03205</name>
</gene>
<evidence type="ECO:0000313" key="1">
    <source>
        <dbReference type="EMBL" id="NBG65108.1"/>
    </source>
</evidence>
<dbReference type="RefSeq" id="WP_160631930.1">
    <property type="nucleotide sequence ID" value="NZ_WWNE01000004.1"/>
</dbReference>
<dbReference type="Pfam" id="PF13563">
    <property type="entry name" value="2_5_RNA_ligase2"/>
    <property type="match status" value="1"/>
</dbReference>
<dbReference type="InterPro" id="IPR050580">
    <property type="entry name" value="2H_phosphoesterase_YjcG-like"/>
</dbReference>
<dbReference type="EMBL" id="WWNE01000004">
    <property type="protein sequence ID" value="NBG65108.1"/>
    <property type="molecule type" value="Genomic_DNA"/>
</dbReference>
<proteinExistence type="predicted"/>
<comment type="caution">
    <text evidence="1">The sequence shown here is derived from an EMBL/GenBank/DDBJ whole genome shotgun (WGS) entry which is preliminary data.</text>
</comment>
<dbReference type="PANTHER" id="PTHR40037:SF1">
    <property type="entry name" value="PHOSPHOESTERASE SAOUHSC_00951-RELATED"/>
    <property type="match status" value="1"/>
</dbReference>